<dbReference type="PANTHER" id="PTHR45900:SF1">
    <property type="entry name" value="MITOCHONDRIAL DNA REPAIR PROTEIN RECA HOMOLOG-RELATED"/>
    <property type="match status" value="1"/>
</dbReference>
<organism evidence="7">
    <name type="scientific">uncultured Caudovirales phage</name>
    <dbReference type="NCBI Taxonomy" id="2100421"/>
    <lineage>
        <taxon>Viruses</taxon>
        <taxon>Duplodnaviria</taxon>
        <taxon>Heunggongvirae</taxon>
        <taxon>Uroviricota</taxon>
        <taxon>Caudoviricetes</taxon>
        <taxon>Peduoviridae</taxon>
        <taxon>Maltschvirus</taxon>
        <taxon>Maltschvirus maltsch</taxon>
    </lineage>
</organism>
<evidence type="ECO:0000256" key="4">
    <source>
        <dbReference type="ARBA" id="ARBA00023172"/>
    </source>
</evidence>
<dbReference type="InterPro" id="IPR049428">
    <property type="entry name" value="RecA-like_N"/>
</dbReference>
<comment type="similarity">
    <text evidence="1">Belongs to the RecA family.</text>
</comment>
<accession>A0A6J5MQE9</accession>
<feature type="domain" description="RecA family profile 2" evidence="6">
    <location>
        <begin position="213"/>
        <end position="288"/>
    </location>
</feature>
<dbReference type="PRINTS" id="PR00142">
    <property type="entry name" value="RECA"/>
</dbReference>
<dbReference type="InterPro" id="IPR020588">
    <property type="entry name" value="RecA_ATP-bd"/>
</dbReference>
<dbReference type="Gene3D" id="3.40.50.300">
    <property type="entry name" value="P-loop containing nucleotide triphosphate hydrolases"/>
    <property type="match status" value="1"/>
</dbReference>
<protein>
    <submittedName>
        <fullName evidence="7">RecA RecA/RadA recombinase</fullName>
    </submittedName>
</protein>
<keyword evidence="3" id="KW-0067">ATP-binding</keyword>
<dbReference type="GO" id="GO:0006310">
    <property type="term" value="P:DNA recombination"/>
    <property type="evidence" value="ECO:0007669"/>
    <property type="project" value="UniProtKB-KW"/>
</dbReference>
<dbReference type="PROSITE" id="PS50163">
    <property type="entry name" value="RECA_3"/>
    <property type="match status" value="1"/>
</dbReference>
<dbReference type="PANTHER" id="PTHR45900">
    <property type="entry name" value="RECA"/>
    <property type="match status" value="1"/>
</dbReference>
<dbReference type="EMBL" id="LR796496">
    <property type="protein sequence ID" value="CAB4148311.1"/>
    <property type="molecule type" value="Genomic_DNA"/>
</dbReference>
<evidence type="ECO:0000259" key="6">
    <source>
        <dbReference type="PROSITE" id="PS50163"/>
    </source>
</evidence>
<evidence type="ECO:0000256" key="3">
    <source>
        <dbReference type="ARBA" id="ARBA00022840"/>
    </source>
</evidence>
<dbReference type="InterPro" id="IPR013765">
    <property type="entry name" value="DNA_recomb/repair_RecA"/>
</dbReference>
<evidence type="ECO:0000259" key="5">
    <source>
        <dbReference type="PROSITE" id="PS50162"/>
    </source>
</evidence>
<dbReference type="SUPFAM" id="SSF52540">
    <property type="entry name" value="P-loop containing nucleoside triphosphate hydrolases"/>
    <property type="match status" value="1"/>
</dbReference>
<evidence type="ECO:0000256" key="1">
    <source>
        <dbReference type="ARBA" id="ARBA00009391"/>
    </source>
</evidence>
<reference evidence="7" key="1">
    <citation type="submission" date="2020-04" db="EMBL/GenBank/DDBJ databases">
        <authorList>
            <person name="Chiriac C."/>
            <person name="Salcher M."/>
            <person name="Ghai R."/>
            <person name="Kavagutti S V."/>
        </authorList>
    </citation>
    <scope>NUCLEOTIDE SEQUENCE</scope>
</reference>
<name>A0A6J5MQE9_9CAUD</name>
<dbReference type="GO" id="GO:0003697">
    <property type="term" value="F:single-stranded DNA binding"/>
    <property type="evidence" value="ECO:0007669"/>
    <property type="project" value="InterPro"/>
</dbReference>
<sequence>MKNTLVHSEALARARQSINKRFPGAMQILSGSSEVIENIPTGIFLLDAALGIGGIPLGRIGEAYGKPSVGKSTAMQVAGAAFQRSGRPVIWFDYEHSFDKKYAKLCGMNFDENLFTLVQPETMEDGLHIIETIIEAEIGGLIVVDSLAAMVPRVVLEADPEKSHVGVKARLMSQTMQRLTGRIDRTGTTLIFINHLQEQINSFAASKGITMWTTPGGNALKFYSSFRLEFKQAEQTVGKTPDFVSGRTVEQKVLSRVTITVTKNKLGPPLNVAYMHLRRGQGISEVDTVVDVAEQHGLIKRNASRYILPFYKPNSTDFVNLNGLQQTVDWMLEHQEQYENLKNKLINLINEPIMPKNLQTPETISDVTDNSDNSVEEEISLADIL</sequence>
<evidence type="ECO:0000256" key="2">
    <source>
        <dbReference type="ARBA" id="ARBA00022741"/>
    </source>
</evidence>
<feature type="domain" description="RecA family profile 1" evidence="5">
    <location>
        <begin position="35"/>
        <end position="196"/>
    </location>
</feature>
<evidence type="ECO:0000313" key="7">
    <source>
        <dbReference type="EMBL" id="CAB4148311.1"/>
    </source>
</evidence>
<dbReference type="GO" id="GO:0140664">
    <property type="term" value="F:ATP-dependent DNA damage sensor activity"/>
    <property type="evidence" value="ECO:0007669"/>
    <property type="project" value="InterPro"/>
</dbReference>
<gene>
    <name evidence="7" type="ORF">UFOVP521_39</name>
</gene>
<dbReference type="PROSITE" id="PS50162">
    <property type="entry name" value="RECA_2"/>
    <property type="match status" value="1"/>
</dbReference>
<dbReference type="InterPro" id="IPR020587">
    <property type="entry name" value="RecA_monomer-monomer_interface"/>
</dbReference>
<dbReference type="GO" id="GO:0005524">
    <property type="term" value="F:ATP binding"/>
    <property type="evidence" value="ECO:0007669"/>
    <property type="project" value="UniProtKB-KW"/>
</dbReference>
<dbReference type="InterPro" id="IPR027417">
    <property type="entry name" value="P-loop_NTPase"/>
</dbReference>
<dbReference type="Pfam" id="PF00154">
    <property type="entry name" value="RecA_N"/>
    <property type="match status" value="1"/>
</dbReference>
<proteinExistence type="inferred from homology"/>
<keyword evidence="4" id="KW-0233">DNA recombination</keyword>
<dbReference type="GO" id="GO:0006281">
    <property type="term" value="P:DNA repair"/>
    <property type="evidence" value="ECO:0007669"/>
    <property type="project" value="InterPro"/>
</dbReference>
<keyword evidence="2" id="KW-0547">Nucleotide-binding</keyword>